<dbReference type="InterPro" id="IPR027417">
    <property type="entry name" value="P-loop_NTPase"/>
</dbReference>
<dbReference type="EMBL" id="FXBL01000004">
    <property type="protein sequence ID" value="SMH52894.1"/>
    <property type="molecule type" value="Genomic_DNA"/>
</dbReference>
<evidence type="ECO:0000313" key="2">
    <source>
        <dbReference type="Proteomes" id="UP000193083"/>
    </source>
</evidence>
<accession>A0A1X7PMS0</accession>
<dbReference type="RefSeq" id="WP_085466391.1">
    <property type="nucleotide sequence ID" value="NZ_FXBL01000004.1"/>
</dbReference>
<dbReference type="Proteomes" id="UP000193083">
    <property type="component" value="Unassembled WGS sequence"/>
</dbReference>
<sequence length="367" mass="39948">MSAGRRLEVFIHGGMHKTGTTSFQTFMDARRDELLAAGVFYAPGPKGQHGPLLYAIRPDWNPAELRKVVETAIAKGSGKLVLSGEALTTFPPEALRTVAGCFGDCDLTFIFAFRHWAGYLPSRWAQYCRRRDAQSFPAFLDKVVAGRHVDHRFDLVLDRATSVAGGKVKAVSCDWAVVRDGSVVPTLLAEMGIDDPATLAAGASQQWVHRNADPELAEITRLVNGALSARFGVAPDELFDNAGAGRSTETIYMAHYAVREMPQELREAVTALGRGSAVERSFAADWDPPAARELDRYRGLFVNLPDEQLFPPRTSSAARYWTIGYADALSVPGMRGFVDRVADKILSGRQPGAKLAAPAAHRSFATT</sequence>
<organism evidence="1 2">
    <name type="scientific">Mesorhizobium australicum</name>
    <dbReference type="NCBI Taxonomy" id="536018"/>
    <lineage>
        <taxon>Bacteria</taxon>
        <taxon>Pseudomonadati</taxon>
        <taxon>Pseudomonadota</taxon>
        <taxon>Alphaproteobacteria</taxon>
        <taxon>Hyphomicrobiales</taxon>
        <taxon>Phyllobacteriaceae</taxon>
        <taxon>Mesorhizobium</taxon>
    </lineage>
</organism>
<protein>
    <recommendedName>
        <fullName evidence="3">Sulfotransferase family protein</fullName>
    </recommendedName>
</protein>
<gene>
    <name evidence="1" type="ORF">SAMN02982922_4729</name>
</gene>
<evidence type="ECO:0008006" key="3">
    <source>
        <dbReference type="Google" id="ProtNLM"/>
    </source>
</evidence>
<dbReference type="SUPFAM" id="SSF52540">
    <property type="entry name" value="P-loop containing nucleoside triphosphate hydrolases"/>
    <property type="match status" value="1"/>
</dbReference>
<evidence type="ECO:0000313" key="1">
    <source>
        <dbReference type="EMBL" id="SMH52894.1"/>
    </source>
</evidence>
<proteinExistence type="predicted"/>
<name>A0A1X7PMS0_9HYPH</name>
<dbReference type="OrthoDB" id="8447154at2"/>
<keyword evidence="2" id="KW-1185">Reference proteome</keyword>
<dbReference type="AlphaFoldDB" id="A0A1X7PMS0"/>
<reference evidence="1 2" key="1">
    <citation type="submission" date="2017-04" db="EMBL/GenBank/DDBJ databases">
        <authorList>
            <person name="Afonso C.L."/>
            <person name="Miller P.J."/>
            <person name="Scott M.A."/>
            <person name="Spackman E."/>
            <person name="Goraichik I."/>
            <person name="Dimitrov K.M."/>
            <person name="Suarez D.L."/>
            <person name="Swayne D.E."/>
        </authorList>
    </citation>
    <scope>NUCLEOTIDE SEQUENCE [LARGE SCALE GENOMIC DNA]</scope>
    <source>
        <strain evidence="1 2">B5P</strain>
    </source>
</reference>